<dbReference type="InterPro" id="IPR013325">
    <property type="entry name" value="RNA_pol_sigma_r2"/>
</dbReference>
<evidence type="ECO:0000256" key="2">
    <source>
        <dbReference type="ARBA" id="ARBA00023015"/>
    </source>
</evidence>
<evidence type="ECO:0000256" key="5">
    <source>
        <dbReference type="ARBA" id="ARBA00023163"/>
    </source>
</evidence>
<dbReference type="InterPro" id="IPR013324">
    <property type="entry name" value="RNA_pol_sigma_r3/r4-like"/>
</dbReference>
<gene>
    <name evidence="8" type="ORF">ENJ40_07730</name>
</gene>
<dbReference type="InterPro" id="IPR013249">
    <property type="entry name" value="RNA_pol_sigma70_r4_t2"/>
</dbReference>
<dbReference type="InterPro" id="IPR007627">
    <property type="entry name" value="RNA_pol_sigma70_r2"/>
</dbReference>
<keyword evidence="3" id="KW-0731">Sigma factor</keyword>
<accession>A0A7C3CQC9</accession>
<evidence type="ECO:0000259" key="7">
    <source>
        <dbReference type="Pfam" id="PF08281"/>
    </source>
</evidence>
<dbReference type="GO" id="GO:0003677">
    <property type="term" value="F:DNA binding"/>
    <property type="evidence" value="ECO:0007669"/>
    <property type="project" value="UniProtKB-KW"/>
</dbReference>
<dbReference type="SUPFAM" id="SSF88659">
    <property type="entry name" value="Sigma3 and sigma4 domains of RNA polymerase sigma factors"/>
    <property type="match status" value="1"/>
</dbReference>
<dbReference type="CDD" id="cd06171">
    <property type="entry name" value="Sigma70_r4"/>
    <property type="match status" value="1"/>
</dbReference>
<dbReference type="GO" id="GO:0016987">
    <property type="term" value="F:sigma factor activity"/>
    <property type="evidence" value="ECO:0007669"/>
    <property type="project" value="UniProtKB-KW"/>
</dbReference>
<reference evidence="8" key="1">
    <citation type="journal article" date="2020" name="mSystems">
        <title>Genome- and Community-Level Interaction Insights into Carbon Utilization and Element Cycling Functions of Hydrothermarchaeota in Hydrothermal Sediment.</title>
        <authorList>
            <person name="Zhou Z."/>
            <person name="Liu Y."/>
            <person name="Xu W."/>
            <person name="Pan J."/>
            <person name="Luo Z.H."/>
            <person name="Li M."/>
        </authorList>
    </citation>
    <scope>NUCLEOTIDE SEQUENCE [LARGE SCALE GENOMIC DNA]</scope>
    <source>
        <strain evidence="8">HyVt-483</strain>
    </source>
</reference>
<dbReference type="EMBL" id="DRMH01000102">
    <property type="protein sequence ID" value="HFC98329.1"/>
    <property type="molecule type" value="Genomic_DNA"/>
</dbReference>
<dbReference type="Gene3D" id="1.10.1740.10">
    <property type="match status" value="1"/>
</dbReference>
<dbReference type="Pfam" id="PF04542">
    <property type="entry name" value="Sigma70_r2"/>
    <property type="match status" value="1"/>
</dbReference>
<keyword evidence="4" id="KW-0238">DNA-binding</keyword>
<dbReference type="InterPro" id="IPR036388">
    <property type="entry name" value="WH-like_DNA-bd_sf"/>
</dbReference>
<dbReference type="InterPro" id="IPR014284">
    <property type="entry name" value="RNA_pol_sigma-70_dom"/>
</dbReference>
<name>A0A7C3CQC9_9BACT</name>
<dbReference type="InterPro" id="IPR039425">
    <property type="entry name" value="RNA_pol_sigma-70-like"/>
</dbReference>
<evidence type="ECO:0000259" key="6">
    <source>
        <dbReference type="Pfam" id="PF04542"/>
    </source>
</evidence>
<dbReference type="PANTHER" id="PTHR43133:SF8">
    <property type="entry name" value="RNA POLYMERASE SIGMA FACTOR HI_1459-RELATED"/>
    <property type="match status" value="1"/>
</dbReference>
<dbReference type="PANTHER" id="PTHR43133">
    <property type="entry name" value="RNA POLYMERASE ECF-TYPE SIGMA FACTO"/>
    <property type="match status" value="1"/>
</dbReference>
<feature type="domain" description="RNA polymerase sigma-70 region 2" evidence="6">
    <location>
        <begin position="19"/>
        <end position="86"/>
    </location>
</feature>
<protein>
    <submittedName>
        <fullName evidence="8">Sigma-70 family RNA polymerase sigma factor</fullName>
    </submittedName>
</protein>
<dbReference type="AlphaFoldDB" id="A0A7C3CQC9"/>
<evidence type="ECO:0000256" key="1">
    <source>
        <dbReference type="ARBA" id="ARBA00010641"/>
    </source>
</evidence>
<proteinExistence type="inferred from homology"/>
<dbReference type="SUPFAM" id="SSF88946">
    <property type="entry name" value="Sigma2 domain of RNA polymerase sigma factors"/>
    <property type="match status" value="1"/>
</dbReference>
<dbReference type="NCBIfam" id="TIGR02937">
    <property type="entry name" value="sigma70-ECF"/>
    <property type="match status" value="1"/>
</dbReference>
<sequence>MERLLERVASGDERAFEELYRLTAQKIWFYIYRLCGDREKTEDIMMETYLEIWRSAKNFEGRSQALVWMYSIARHLTFKTLRRERRHEEVEYEETAGGQNPVEESLKRERFRLLARALKRLPLTHREVLDLLFFHGLRYEEVAQVLNIPVNTVKTRVFHAKKKLRKILEEMGVRREDVL</sequence>
<organism evidence="8">
    <name type="scientific">Thermosulfurimonas dismutans</name>
    <dbReference type="NCBI Taxonomy" id="999894"/>
    <lineage>
        <taxon>Bacteria</taxon>
        <taxon>Pseudomonadati</taxon>
        <taxon>Thermodesulfobacteriota</taxon>
        <taxon>Thermodesulfobacteria</taxon>
        <taxon>Thermodesulfobacteriales</taxon>
        <taxon>Thermodesulfobacteriaceae</taxon>
        <taxon>Thermosulfurimonas</taxon>
    </lineage>
</organism>
<keyword evidence="2" id="KW-0805">Transcription regulation</keyword>
<comment type="caution">
    <text evidence="8">The sequence shown here is derived from an EMBL/GenBank/DDBJ whole genome shotgun (WGS) entry which is preliminary data.</text>
</comment>
<comment type="similarity">
    <text evidence="1">Belongs to the sigma-70 factor family. ECF subfamily.</text>
</comment>
<dbReference type="GO" id="GO:0006352">
    <property type="term" value="P:DNA-templated transcription initiation"/>
    <property type="evidence" value="ECO:0007669"/>
    <property type="project" value="InterPro"/>
</dbReference>
<evidence type="ECO:0000256" key="3">
    <source>
        <dbReference type="ARBA" id="ARBA00023082"/>
    </source>
</evidence>
<feature type="domain" description="RNA polymerase sigma factor 70 region 4 type 2" evidence="7">
    <location>
        <begin position="112"/>
        <end position="164"/>
    </location>
</feature>
<dbReference type="Gene3D" id="1.10.10.10">
    <property type="entry name" value="Winged helix-like DNA-binding domain superfamily/Winged helix DNA-binding domain"/>
    <property type="match status" value="1"/>
</dbReference>
<keyword evidence="5" id="KW-0804">Transcription</keyword>
<dbReference type="Pfam" id="PF08281">
    <property type="entry name" value="Sigma70_r4_2"/>
    <property type="match status" value="1"/>
</dbReference>
<evidence type="ECO:0000313" key="8">
    <source>
        <dbReference type="EMBL" id="HFC98329.1"/>
    </source>
</evidence>
<dbReference type="Proteomes" id="UP000886043">
    <property type="component" value="Unassembled WGS sequence"/>
</dbReference>
<evidence type="ECO:0000256" key="4">
    <source>
        <dbReference type="ARBA" id="ARBA00023125"/>
    </source>
</evidence>